<dbReference type="PANTHER" id="PTHR10540:SF8">
    <property type="entry name" value="COP9 SIGNALOSOME COMPLEX SUBUNIT 6"/>
    <property type="match status" value="1"/>
</dbReference>
<evidence type="ECO:0000256" key="3">
    <source>
        <dbReference type="SAM" id="MobiDB-lite"/>
    </source>
</evidence>
<protein>
    <recommendedName>
        <fullName evidence="2">COP9 signalosome complex subunit 6</fullName>
    </recommendedName>
</protein>
<dbReference type="CDD" id="cd08063">
    <property type="entry name" value="MPN_CSN6"/>
    <property type="match status" value="1"/>
</dbReference>
<comment type="subcellular location">
    <subcellularLocation>
        <location evidence="2">Cytoplasm</location>
    </subcellularLocation>
    <subcellularLocation>
        <location evidence="2">Nucleus</location>
    </subcellularLocation>
</comment>
<evidence type="ECO:0000313" key="5">
    <source>
        <dbReference type="EMBL" id="KAL2043727.1"/>
    </source>
</evidence>
<dbReference type="InterPro" id="IPR033859">
    <property type="entry name" value="MPN_CSN6"/>
</dbReference>
<feature type="compositionally biased region" description="Polar residues" evidence="3">
    <location>
        <begin position="219"/>
        <end position="231"/>
    </location>
</feature>
<dbReference type="Proteomes" id="UP001590950">
    <property type="component" value="Unassembled WGS sequence"/>
</dbReference>
<keyword evidence="2" id="KW-0736">Signalosome</keyword>
<comment type="caution">
    <text evidence="5">The sequence shown here is derived from an EMBL/GenBank/DDBJ whole genome shotgun (WGS) entry which is preliminary data.</text>
</comment>
<dbReference type="EMBL" id="JBEFKJ010000010">
    <property type="protein sequence ID" value="KAL2043727.1"/>
    <property type="molecule type" value="Genomic_DNA"/>
</dbReference>
<keyword evidence="2" id="KW-0963">Cytoplasm</keyword>
<evidence type="ECO:0000256" key="2">
    <source>
        <dbReference type="RuleBase" id="RU367006"/>
    </source>
</evidence>
<dbReference type="InterPro" id="IPR037518">
    <property type="entry name" value="MPN"/>
</dbReference>
<comment type="similarity">
    <text evidence="1 2">Belongs to the peptidase M67A family. CSN6 subfamily.</text>
</comment>
<evidence type="ECO:0000259" key="4">
    <source>
        <dbReference type="PROSITE" id="PS50249"/>
    </source>
</evidence>
<dbReference type="InterPro" id="IPR000555">
    <property type="entry name" value="JAMM/MPN+_dom"/>
</dbReference>
<feature type="region of interest" description="Disordered" evidence="3">
    <location>
        <begin position="213"/>
        <end position="239"/>
    </location>
</feature>
<proteinExistence type="inferred from homology"/>
<evidence type="ECO:0000313" key="6">
    <source>
        <dbReference type="Proteomes" id="UP001590950"/>
    </source>
</evidence>
<dbReference type="Pfam" id="PF01398">
    <property type="entry name" value="JAB"/>
    <property type="match status" value="1"/>
</dbReference>
<feature type="region of interest" description="Disordered" evidence="3">
    <location>
        <begin position="298"/>
        <end position="325"/>
    </location>
</feature>
<keyword evidence="2" id="KW-0539">Nucleus</keyword>
<evidence type="ECO:0000256" key="1">
    <source>
        <dbReference type="ARBA" id="ARBA00010893"/>
    </source>
</evidence>
<organism evidence="5 6">
    <name type="scientific">Stereocaulon virgatum</name>
    <dbReference type="NCBI Taxonomy" id="373712"/>
    <lineage>
        <taxon>Eukaryota</taxon>
        <taxon>Fungi</taxon>
        <taxon>Dikarya</taxon>
        <taxon>Ascomycota</taxon>
        <taxon>Pezizomycotina</taxon>
        <taxon>Lecanoromycetes</taxon>
        <taxon>OSLEUM clade</taxon>
        <taxon>Lecanoromycetidae</taxon>
        <taxon>Lecanorales</taxon>
        <taxon>Lecanorineae</taxon>
        <taxon>Stereocaulaceae</taxon>
        <taxon>Stereocaulon</taxon>
    </lineage>
</organism>
<accession>A0ABR4AGL1</accession>
<dbReference type="PANTHER" id="PTHR10540">
    <property type="entry name" value="EUKARYOTIC TRANSLATION INITIATION FACTOR 3 SUBUNIT F-RELATED"/>
    <property type="match status" value="1"/>
</dbReference>
<comment type="function">
    <text evidence="2">Component of the COP9 signalosome complex (CSN), a complex involved in various cellular and developmental processes.</text>
</comment>
<reference evidence="5 6" key="1">
    <citation type="submission" date="2024-09" db="EMBL/GenBank/DDBJ databases">
        <title>Rethinking Asexuality: The Enigmatic Case of Functional Sexual Genes in Lepraria (Stereocaulaceae).</title>
        <authorList>
            <person name="Doellman M."/>
            <person name="Sun Y."/>
            <person name="Barcenas-Pena A."/>
            <person name="Lumbsch H.T."/>
            <person name="Grewe F."/>
        </authorList>
    </citation>
    <scope>NUCLEOTIDE SEQUENCE [LARGE SCALE GENOMIC DNA]</scope>
    <source>
        <strain evidence="5 6">Mercado 3170</strain>
    </source>
</reference>
<gene>
    <name evidence="5" type="ORF">N7G274_003246</name>
</gene>
<feature type="domain" description="MPN" evidence="4">
    <location>
        <begin position="22"/>
        <end position="164"/>
    </location>
</feature>
<sequence length="444" mass="47433">MASKAPNSLLSTNKSSDSSLNIHLHPLILLTISDYITRHTLRRYKTPIVGALLGQQNGRDISLEHAFECEVIQQNDQIQLHETWFKDRLQQYKDVHLAPALELMGWFTTTAVTGPEGAHVPIHQQILQQNETAVLLAFHPSSVLEGAAVGGKLPLTIYESVYESGDAGDRNMEIDGQDSPLDLRFRELPYSVETGEAEMISVDFVARGGGNATAVDGTPQKNGKAQASQKPVGQVDDKGKPMAKDAIEAKAIEAPSKLSAEDEELIASLTARANAVKMLHTRILLLKSYLTALPPSYLTTPTSPPSPPTTTTTTETTTVPMAPTTPTPTINYPLLRSIHALLSRLPLLLLPAPNSRTFAHETLSSKIDVELVSLLGTLGRSVKDAREMGRKFGVVENVRMLGKKGYLSLGAGGLGEDGWGGAGGGGDAVDVDAVLGGRGGGLSE</sequence>
<dbReference type="PROSITE" id="PS50249">
    <property type="entry name" value="MPN"/>
    <property type="match status" value="1"/>
</dbReference>
<name>A0ABR4AGL1_9LECA</name>
<dbReference type="Gene3D" id="3.40.140.10">
    <property type="entry name" value="Cytidine Deaminase, domain 2"/>
    <property type="match status" value="1"/>
</dbReference>
<feature type="compositionally biased region" description="Low complexity" evidence="3">
    <location>
        <begin position="309"/>
        <end position="325"/>
    </location>
</feature>
<keyword evidence="6" id="KW-1185">Reference proteome</keyword>